<dbReference type="AlphaFoldDB" id="A0A2S0VN62"/>
<sequence>MNTRGITLLQAQSILDSALALAITYQTPPLAIVILDNGGHVKVASCQDGVGTARFEIAQHKANAALAMGFDSGQFYQLVNNQVLPEMFATCINGATQGKFIPLPGGVLINHNKQTLGAIGISGASSGMDEKIALQAINSIHNVES</sequence>
<dbReference type="Pfam" id="PF03928">
    <property type="entry name" value="HbpS-like"/>
    <property type="match status" value="1"/>
</dbReference>
<dbReference type="SUPFAM" id="SSF143744">
    <property type="entry name" value="GlcG-like"/>
    <property type="match status" value="1"/>
</dbReference>
<dbReference type="RefSeq" id="WP_108601729.1">
    <property type="nucleotide sequence ID" value="NZ_CP026604.1"/>
</dbReference>
<gene>
    <name evidence="1" type="ORF">C2869_04025</name>
</gene>
<dbReference type="PANTHER" id="PTHR34309">
    <property type="entry name" value="SLR1406 PROTEIN"/>
    <property type="match status" value="1"/>
</dbReference>
<dbReference type="KEGG" id="cate:C2869_04025"/>
<accession>A0A2S0VN62</accession>
<dbReference type="OrthoDB" id="9815788at2"/>
<dbReference type="Gene3D" id="3.30.450.150">
    <property type="entry name" value="Haem-degrading domain"/>
    <property type="match status" value="1"/>
</dbReference>
<keyword evidence="2" id="KW-1185">Reference proteome</keyword>
<reference evidence="1 2" key="1">
    <citation type="submission" date="2018-01" db="EMBL/GenBank/DDBJ databases">
        <title>Genome sequence of a Cantenovulum-like bacteria.</title>
        <authorList>
            <person name="Tan W.R."/>
            <person name="Lau N.-S."/>
            <person name="Go F."/>
            <person name="Amirul A.-A.A."/>
        </authorList>
    </citation>
    <scope>NUCLEOTIDE SEQUENCE [LARGE SCALE GENOMIC DNA]</scope>
    <source>
        <strain evidence="1 2">CCB-QB4</strain>
    </source>
</reference>
<protein>
    <submittedName>
        <fullName evidence="1">Cellulose-binding protein</fullName>
    </submittedName>
</protein>
<organism evidence="1 2">
    <name type="scientific">Saccharobesus litoralis</name>
    <dbReference type="NCBI Taxonomy" id="2172099"/>
    <lineage>
        <taxon>Bacteria</taxon>
        <taxon>Pseudomonadati</taxon>
        <taxon>Pseudomonadota</taxon>
        <taxon>Gammaproteobacteria</taxon>
        <taxon>Alteromonadales</taxon>
        <taxon>Alteromonadaceae</taxon>
        <taxon>Saccharobesus</taxon>
    </lineage>
</organism>
<evidence type="ECO:0000313" key="1">
    <source>
        <dbReference type="EMBL" id="AWB65654.1"/>
    </source>
</evidence>
<dbReference type="InterPro" id="IPR052517">
    <property type="entry name" value="GlcG_carb_metab_protein"/>
</dbReference>
<evidence type="ECO:0000313" key="2">
    <source>
        <dbReference type="Proteomes" id="UP000244441"/>
    </source>
</evidence>
<name>A0A2S0VN62_9ALTE</name>
<dbReference type="PANTHER" id="PTHR34309:SF10">
    <property type="entry name" value="SLR1406 PROTEIN"/>
    <property type="match status" value="1"/>
</dbReference>
<dbReference type="EMBL" id="CP026604">
    <property type="protein sequence ID" value="AWB65654.1"/>
    <property type="molecule type" value="Genomic_DNA"/>
</dbReference>
<proteinExistence type="predicted"/>
<dbReference type="Proteomes" id="UP000244441">
    <property type="component" value="Chromosome"/>
</dbReference>
<dbReference type="InterPro" id="IPR038084">
    <property type="entry name" value="PduO/GlcC-like_sf"/>
</dbReference>
<dbReference type="InterPro" id="IPR005624">
    <property type="entry name" value="PduO/GlcC-like"/>
</dbReference>